<comment type="PTM">
    <text evidence="6">Under oxidizing conditions two disulfide bonds are formed involving the reactive cysteines. Under reducing conditions zinc is bound to the reactive cysteines and the protein is inactive.</text>
</comment>
<dbReference type="EMBL" id="JAGSND010000011">
    <property type="protein sequence ID" value="MBR0599210.1"/>
    <property type="molecule type" value="Genomic_DNA"/>
</dbReference>
<name>A0A8J7W5A6_9FIRM</name>
<dbReference type="Gene3D" id="3.55.30.10">
    <property type="entry name" value="Hsp33 domain"/>
    <property type="match status" value="1"/>
</dbReference>
<evidence type="ECO:0000256" key="2">
    <source>
        <dbReference type="ARBA" id="ARBA00022833"/>
    </source>
</evidence>
<dbReference type="InterPro" id="IPR016153">
    <property type="entry name" value="Heat_shock_Hsp33_N"/>
</dbReference>
<dbReference type="SUPFAM" id="SSF64397">
    <property type="entry name" value="Hsp33 domain"/>
    <property type="match status" value="1"/>
</dbReference>
<gene>
    <name evidence="6 7" type="primary">hslO</name>
    <name evidence="7" type="ORF">KCX82_15070</name>
</gene>
<evidence type="ECO:0000256" key="1">
    <source>
        <dbReference type="ARBA" id="ARBA00022490"/>
    </source>
</evidence>
<comment type="function">
    <text evidence="6">Redox regulated molecular chaperone. Protects both thermally unfolding and oxidatively damaged proteins from irreversible aggregation. Plays an important role in the bacterial defense system toward oxidative stress.</text>
</comment>
<organism evidence="7 8">
    <name type="scientific">Sinanaerobacter chloroacetimidivorans</name>
    <dbReference type="NCBI Taxonomy" id="2818044"/>
    <lineage>
        <taxon>Bacteria</taxon>
        <taxon>Bacillati</taxon>
        <taxon>Bacillota</taxon>
        <taxon>Clostridia</taxon>
        <taxon>Peptostreptococcales</taxon>
        <taxon>Anaerovoracaceae</taxon>
        <taxon>Sinanaerobacter</taxon>
    </lineage>
</organism>
<feature type="disulfide bond" description="Redox-active" evidence="6">
    <location>
        <begin position="250"/>
        <end position="252"/>
    </location>
</feature>
<dbReference type="PANTHER" id="PTHR30111">
    <property type="entry name" value="33 KDA CHAPERONIN"/>
    <property type="match status" value="1"/>
</dbReference>
<dbReference type="SUPFAM" id="SSF118352">
    <property type="entry name" value="HSP33 redox switch-like"/>
    <property type="match status" value="1"/>
</dbReference>
<reference evidence="7" key="1">
    <citation type="submission" date="2021-04" db="EMBL/GenBank/DDBJ databases">
        <title>Sinoanaerobacter chloroacetimidivorans sp. nov., an obligate anaerobic bacterium isolated from anaerobic sludge.</title>
        <authorList>
            <person name="Bao Y."/>
        </authorList>
    </citation>
    <scope>NUCLEOTIDE SEQUENCE</scope>
    <source>
        <strain evidence="7">BAD-6</strain>
    </source>
</reference>
<dbReference type="CDD" id="cd00498">
    <property type="entry name" value="Hsp33"/>
    <property type="match status" value="1"/>
</dbReference>
<comment type="subcellular location">
    <subcellularLocation>
        <location evidence="6">Cytoplasm</location>
    </subcellularLocation>
</comment>
<evidence type="ECO:0000256" key="4">
    <source>
        <dbReference type="ARBA" id="ARBA00023186"/>
    </source>
</evidence>
<dbReference type="AlphaFoldDB" id="A0A8J7W5A6"/>
<accession>A0A8J7W5A6</accession>
<evidence type="ECO:0000256" key="5">
    <source>
        <dbReference type="ARBA" id="ARBA00023284"/>
    </source>
</evidence>
<comment type="similarity">
    <text evidence="6">Belongs to the HSP33 family.</text>
</comment>
<dbReference type="HAMAP" id="MF_00117">
    <property type="entry name" value="HslO"/>
    <property type="match status" value="1"/>
</dbReference>
<evidence type="ECO:0000313" key="7">
    <source>
        <dbReference type="EMBL" id="MBR0599210.1"/>
    </source>
</evidence>
<dbReference type="RefSeq" id="WP_227019343.1">
    <property type="nucleotide sequence ID" value="NZ_JAGSND010000011.1"/>
</dbReference>
<keyword evidence="2 6" id="KW-0862">Zinc</keyword>
<dbReference type="GO" id="GO:0042026">
    <property type="term" value="P:protein refolding"/>
    <property type="evidence" value="ECO:0007669"/>
    <property type="project" value="TreeGrafter"/>
</dbReference>
<dbReference type="Pfam" id="PF01430">
    <property type="entry name" value="HSP33"/>
    <property type="match status" value="1"/>
</dbReference>
<dbReference type="PIRSF" id="PIRSF005261">
    <property type="entry name" value="Heat_shock_Hsp33"/>
    <property type="match status" value="1"/>
</dbReference>
<keyword evidence="1 6" id="KW-0963">Cytoplasm</keyword>
<dbReference type="PANTHER" id="PTHR30111:SF1">
    <property type="entry name" value="33 KDA CHAPERONIN"/>
    <property type="match status" value="1"/>
</dbReference>
<feature type="disulfide bond" description="Redox-active" evidence="6">
    <location>
        <begin position="283"/>
        <end position="286"/>
    </location>
</feature>
<comment type="caution">
    <text evidence="7">The sequence shown here is derived from an EMBL/GenBank/DDBJ whole genome shotgun (WGS) entry which is preliminary data.</text>
</comment>
<dbReference type="Proteomes" id="UP000675664">
    <property type="component" value="Unassembled WGS sequence"/>
</dbReference>
<dbReference type="GO" id="GO:0051082">
    <property type="term" value="F:unfolded protein binding"/>
    <property type="evidence" value="ECO:0007669"/>
    <property type="project" value="UniProtKB-UniRule"/>
</dbReference>
<dbReference type="GO" id="GO:0005737">
    <property type="term" value="C:cytoplasm"/>
    <property type="evidence" value="ECO:0007669"/>
    <property type="project" value="UniProtKB-SubCell"/>
</dbReference>
<keyword evidence="8" id="KW-1185">Reference proteome</keyword>
<dbReference type="InterPro" id="IPR016154">
    <property type="entry name" value="Heat_shock_Hsp33_C"/>
</dbReference>
<dbReference type="NCBIfam" id="NF001033">
    <property type="entry name" value="PRK00114.1"/>
    <property type="match status" value="1"/>
</dbReference>
<evidence type="ECO:0000256" key="6">
    <source>
        <dbReference type="HAMAP-Rule" id="MF_00117"/>
    </source>
</evidence>
<dbReference type="InterPro" id="IPR000397">
    <property type="entry name" value="Heat_shock_Hsp33"/>
</dbReference>
<proteinExistence type="inferred from homology"/>
<dbReference type="Gene3D" id="3.90.1280.10">
    <property type="entry name" value="HSP33 redox switch-like"/>
    <property type="match status" value="1"/>
</dbReference>
<dbReference type="GO" id="GO:0044183">
    <property type="term" value="F:protein folding chaperone"/>
    <property type="evidence" value="ECO:0007669"/>
    <property type="project" value="TreeGrafter"/>
</dbReference>
<sequence>MNKALIAIDKSRSFRVYLAITTTMVEDARQIHQASPLAAAALGRVLTGAGIMGLQLKNKEDKLTIQFKGEGPAGEILVTANGAGSVKGYISNPDVELPLREDGKLNVGGAIGVGTLTVIKDLGMREPYVGKIDLVTGEIADDLTAYFFLSEQQSTSVALGVRINTDGSTLSAGGMMIQMLPDGDQEAVDALELLLDKMTPISSLVEEEVKRSNGKTEEAIMTGLLQTIFADLPEKFAVETLEFRELKWDCDCSAERLEKVLISIGPGDLKEIIEEDGQAELVCQFCEKKYHFDKEHLEQLLKESLGIGG</sequence>
<keyword evidence="3 6" id="KW-1015">Disulfide bond</keyword>
<keyword evidence="4 6" id="KW-0143">Chaperone</keyword>
<reference evidence="7" key="2">
    <citation type="submission" date="2021-04" db="EMBL/GenBank/DDBJ databases">
        <authorList>
            <person name="Liu J."/>
        </authorList>
    </citation>
    <scope>NUCLEOTIDE SEQUENCE</scope>
    <source>
        <strain evidence="7">BAD-6</strain>
    </source>
</reference>
<protein>
    <recommendedName>
        <fullName evidence="6">33 kDa chaperonin</fullName>
    </recommendedName>
    <alternativeName>
        <fullName evidence="6">Heat shock protein 33 homolog</fullName>
        <shortName evidence="6">HSP33</shortName>
    </alternativeName>
</protein>
<keyword evidence="5 6" id="KW-0676">Redox-active center</keyword>
<evidence type="ECO:0000256" key="3">
    <source>
        <dbReference type="ARBA" id="ARBA00023157"/>
    </source>
</evidence>
<evidence type="ECO:0000313" key="8">
    <source>
        <dbReference type="Proteomes" id="UP000675664"/>
    </source>
</evidence>